<proteinExistence type="predicted"/>
<dbReference type="InterPro" id="IPR029063">
    <property type="entry name" value="SAM-dependent_MTases_sf"/>
</dbReference>
<evidence type="ECO:0000313" key="2">
    <source>
        <dbReference type="EMBL" id="AWN43798.1"/>
    </source>
</evidence>
<keyword evidence="2" id="KW-0489">Methyltransferase</keyword>
<gene>
    <name evidence="2" type="ORF">DK389_28870</name>
</gene>
<dbReference type="NCBIfam" id="TIGR01444">
    <property type="entry name" value="fkbM_fam"/>
    <property type="match status" value="1"/>
</dbReference>
<protein>
    <submittedName>
        <fullName evidence="2">FkbM family methyltransferase</fullName>
    </submittedName>
</protein>
<evidence type="ECO:0000259" key="1">
    <source>
        <dbReference type="Pfam" id="PF05050"/>
    </source>
</evidence>
<dbReference type="OrthoDB" id="938855at2"/>
<organism evidence="2 3">
    <name type="scientific">Methylobacterium durans</name>
    <dbReference type="NCBI Taxonomy" id="2202825"/>
    <lineage>
        <taxon>Bacteria</taxon>
        <taxon>Pseudomonadati</taxon>
        <taxon>Pseudomonadota</taxon>
        <taxon>Alphaproteobacteria</taxon>
        <taxon>Hyphomicrobiales</taxon>
        <taxon>Methylobacteriaceae</taxon>
        <taxon>Methylobacterium</taxon>
    </lineage>
</organism>
<accession>A0A2U8WE42</accession>
<reference evidence="3" key="1">
    <citation type="submission" date="2018-05" db="EMBL/GenBank/DDBJ databases">
        <title>Complete Genome Sequence of Methylobacterium sp. 17SD2-17.</title>
        <authorList>
            <person name="Srinivasan S."/>
        </authorList>
    </citation>
    <scope>NUCLEOTIDE SEQUENCE [LARGE SCALE GENOMIC DNA]</scope>
    <source>
        <strain evidence="3">17SD2-17</strain>
    </source>
</reference>
<keyword evidence="3" id="KW-1185">Reference proteome</keyword>
<sequence length="220" mass="25104">MAAEHDVDKLVQSTFFKGAKEGGVLVEVGAARPNYLSISESFRALGWKIIAVEPNPVFCEEHRKLGHEILQYACSDHDEDEAEFYIVKSIDAVYMGGEVSYESWSSLGIRDRYAEVVKTVEDKTEVEPVRVKLRKLDTIMREHAPEVGEIDVLAIDVEGWEVEVLRGFSLDRYRPKVAIIENLFLDGAYEEHMKQFGYSLWETHHPNQIYVRNDILAAQA</sequence>
<feature type="domain" description="Methyltransferase FkbM" evidence="1">
    <location>
        <begin position="27"/>
        <end position="198"/>
    </location>
</feature>
<name>A0A2U8WE42_9HYPH</name>
<keyword evidence="2" id="KW-0808">Transferase</keyword>
<dbReference type="SUPFAM" id="SSF53335">
    <property type="entry name" value="S-adenosyl-L-methionine-dependent methyltransferases"/>
    <property type="match status" value="1"/>
</dbReference>
<dbReference type="KEGG" id="mets:DK389_28870"/>
<evidence type="ECO:0000313" key="3">
    <source>
        <dbReference type="Proteomes" id="UP000245926"/>
    </source>
</evidence>
<dbReference type="Gene3D" id="3.40.50.150">
    <property type="entry name" value="Vaccinia Virus protein VP39"/>
    <property type="match status" value="1"/>
</dbReference>
<dbReference type="EMBL" id="CP029550">
    <property type="protein sequence ID" value="AWN43798.1"/>
    <property type="molecule type" value="Genomic_DNA"/>
</dbReference>
<dbReference type="Pfam" id="PF05050">
    <property type="entry name" value="Methyltransf_21"/>
    <property type="match status" value="1"/>
</dbReference>
<dbReference type="GO" id="GO:0032259">
    <property type="term" value="P:methylation"/>
    <property type="evidence" value="ECO:0007669"/>
    <property type="project" value="UniProtKB-KW"/>
</dbReference>
<dbReference type="Proteomes" id="UP000245926">
    <property type="component" value="Chromosome"/>
</dbReference>
<dbReference type="RefSeq" id="WP_109894939.1">
    <property type="nucleotide sequence ID" value="NZ_CP029550.1"/>
</dbReference>
<dbReference type="AlphaFoldDB" id="A0A2U8WE42"/>
<dbReference type="GO" id="GO:0008168">
    <property type="term" value="F:methyltransferase activity"/>
    <property type="evidence" value="ECO:0007669"/>
    <property type="project" value="UniProtKB-KW"/>
</dbReference>
<dbReference type="InterPro" id="IPR006342">
    <property type="entry name" value="FkbM_mtfrase"/>
</dbReference>